<evidence type="ECO:0000259" key="2">
    <source>
        <dbReference type="Pfam" id="PF15072"/>
    </source>
</evidence>
<evidence type="ECO:0000256" key="1">
    <source>
        <dbReference type="SAM" id="MobiDB-lite"/>
    </source>
</evidence>
<reference evidence="3 5" key="1">
    <citation type="journal article" date="2011" name="Nature">
        <title>The Medicago genome provides insight into the evolution of rhizobial symbioses.</title>
        <authorList>
            <person name="Young N.D."/>
            <person name="Debelle F."/>
            <person name="Oldroyd G.E."/>
            <person name="Geurts R."/>
            <person name="Cannon S.B."/>
            <person name="Udvardi M.K."/>
            <person name="Benedito V.A."/>
            <person name="Mayer K.F."/>
            <person name="Gouzy J."/>
            <person name="Schoof H."/>
            <person name="Van de Peer Y."/>
            <person name="Proost S."/>
            <person name="Cook D.R."/>
            <person name="Meyers B.C."/>
            <person name="Spannagl M."/>
            <person name="Cheung F."/>
            <person name="De Mita S."/>
            <person name="Krishnakumar V."/>
            <person name="Gundlach H."/>
            <person name="Zhou S."/>
            <person name="Mudge J."/>
            <person name="Bharti A.K."/>
            <person name="Murray J.D."/>
            <person name="Naoumkina M.A."/>
            <person name="Rosen B."/>
            <person name="Silverstein K.A."/>
            <person name="Tang H."/>
            <person name="Rombauts S."/>
            <person name="Zhao P.X."/>
            <person name="Zhou P."/>
            <person name="Barbe V."/>
            <person name="Bardou P."/>
            <person name="Bechner M."/>
            <person name="Bellec A."/>
            <person name="Berger A."/>
            <person name="Berges H."/>
            <person name="Bidwell S."/>
            <person name="Bisseling T."/>
            <person name="Choisne N."/>
            <person name="Couloux A."/>
            <person name="Denny R."/>
            <person name="Deshpande S."/>
            <person name="Dai X."/>
            <person name="Doyle J.J."/>
            <person name="Dudez A.M."/>
            <person name="Farmer A.D."/>
            <person name="Fouteau S."/>
            <person name="Franken C."/>
            <person name="Gibelin C."/>
            <person name="Gish J."/>
            <person name="Goldstein S."/>
            <person name="Gonzalez A.J."/>
            <person name="Green P.J."/>
            <person name="Hallab A."/>
            <person name="Hartog M."/>
            <person name="Hua A."/>
            <person name="Humphray S.J."/>
            <person name="Jeong D.H."/>
            <person name="Jing Y."/>
            <person name="Jocker A."/>
            <person name="Kenton S.M."/>
            <person name="Kim D.J."/>
            <person name="Klee K."/>
            <person name="Lai H."/>
            <person name="Lang C."/>
            <person name="Lin S."/>
            <person name="Macmil S.L."/>
            <person name="Magdelenat G."/>
            <person name="Matthews L."/>
            <person name="McCorrison J."/>
            <person name="Monaghan E.L."/>
            <person name="Mun J.H."/>
            <person name="Najar F.Z."/>
            <person name="Nicholson C."/>
            <person name="Noirot C."/>
            <person name="O'Bleness M."/>
            <person name="Paule C.R."/>
            <person name="Poulain J."/>
            <person name="Prion F."/>
            <person name="Qin B."/>
            <person name="Qu C."/>
            <person name="Retzel E.F."/>
            <person name="Riddle C."/>
            <person name="Sallet E."/>
            <person name="Samain S."/>
            <person name="Samson N."/>
            <person name="Sanders I."/>
            <person name="Saurat O."/>
            <person name="Scarpelli C."/>
            <person name="Schiex T."/>
            <person name="Segurens B."/>
            <person name="Severin A.J."/>
            <person name="Sherrier D.J."/>
            <person name="Shi R."/>
            <person name="Sims S."/>
            <person name="Singer S.R."/>
            <person name="Sinharoy S."/>
            <person name="Sterck L."/>
            <person name="Viollet A."/>
            <person name="Wang B.B."/>
            <person name="Wang K."/>
            <person name="Wang M."/>
            <person name="Wang X."/>
            <person name="Warfsmann J."/>
            <person name="Weissenbach J."/>
            <person name="White D.D."/>
            <person name="White J.D."/>
            <person name="Wiley G.B."/>
            <person name="Wincker P."/>
            <person name="Xing Y."/>
            <person name="Yang L."/>
            <person name="Yao Z."/>
            <person name="Ying F."/>
            <person name="Zhai J."/>
            <person name="Zhou L."/>
            <person name="Zuber A."/>
            <person name="Denarie J."/>
            <person name="Dixon R.A."/>
            <person name="May G.D."/>
            <person name="Schwartz D.C."/>
            <person name="Rogers J."/>
            <person name="Quetier F."/>
            <person name="Town C.D."/>
            <person name="Roe B.A."/>
        </authorList>
    </citation>
    <scope>NUCLEOTIDE SEQUENCE [LARGE SCALE GENOMIC DNA]</scope>
    <source>
        <strain evidence="3">A17</strain>
        <strain evidence="4 5">cv. Jemalong A17</strain>
    </source>
</reference>
<feature type="domain" description="Homologous recombination OB-fold protein OB-fold" evidence="2">
    <location>
        <begin position="139"/>
        <end position="224"/>
    </location>
</feature>
<feature type="region of interest" description="Disordered" evidence="1">
    <location>
        <begin position="293"/>
        <end position="315"/>
    </location>
</feature>
<evidence type="ECO:0000313" key="3">
    <source>
        <dbReference type="EMBL" id="AET05595.2"/>
    </source>
</evidence>
<dbReference type="eggNOG" id="ENOG502RXQD">
    <property type="taxonomic scope" value="Eukaryota"/>
</dbReference>
<gene>
    <name evidence="4" type="primary">11407596</name>
    <name evidence="3" type="ordered locus">MTR_8g107330</name>
</gene>
<dbReference type="Proteomes" id="UP000002051">
    <property type="component" value="Chromosome 8"/>
</dbReference>
<proteinExistence type="predicted"/>
<reference evidence="4" key="3">
    <citation type="submission" date="2015-04" db="UniProtKB">
        <authorList>
            <consortium name="EnsemblPlants"/>
        </authorList>
    </citation>
    <scope>IDENTIFICATION</scope>
    <source>
        <strain evidence="4">cv. Jemalong A17</strain>
    </source>
</reference>
<sequence>MVCCAGWPQPKRKRRKSICFPREGFLDLGAKMETEEPWESLDIDDSDLSNFLRPCNHHRITDTPLIPGPAGAVQSAMIQRRTLGSSNTLPTQELVRHVLQNGHDSDLDFNSNPWLSAQVHVESVTPLNSIKKHLNGEGKVPSIVAVIKSCTPNGFGDMTVTLKDPTGSVGASIHRKVFTEGGFRKDITVGSVLLLQKVAVFSPNGSTCYLNITLSNILKVFSKDSGPPSQQISAIRTTPISGAERQEKSWMPPSSVLSLPQERTQGILNNLRVESRFREVAGNGKQRDENLVLSGCHFDNGGDQNQKTVSDRENLSLRQDIVRPVEAICGGDLESEMEDQQNHPNLGKGDSLVGNDQANSSSSNSAHISADQETGIENHMETQEIMNPKSSIPQWTDEQLNELLSFD</sequence>
<accession>A0A0C3Y8K1</accession>
<dbReference type="PANTHER" id="PTHR14523:SF1">
    <property type="entry name" value="HOMOLOGOUS RECOMBINATION OB-FOLD PROTEIN"/>
    <property type="match status" value="1"/>
</dbReference>
<dbReference type="EnsemblPlants" id="AET05595">
    <property type="protein sequence ID" value="AET05595"/>
    <property type="gene ID" value="MTR_8g107330"/>
</dbReference>
<dbReference type="OrthoDB" id="1373498at2759"/>
<dbReference type="PaxDb" id="3880-AET05595"/>
<evidence type="ECO:0000313" key="4">
    <source>
        <dbReference type="EnsemblPlants" id="AET05595"/>
    </source>
</evidence>
<organism evidence="3 5">
    <name type="scientific">Medicago truncatula</name>
    <name type="common">Barrel medic</name>
    <name type="synonym">Medicago tribuloides</name>
    <dbReference type="NCBI Taxonomy" id="3880"/>
    <lineage>
        <taxon>Eukaryota</taxon>
        <taxon>Viridiplantae</taxon>
        <taxon>Streptophyta</taxon>
        <taxon>Embryophyta</taxon>
        <taxon>Tracheophyta</taxon>
        <taxon>Spermatophyta</taxon>
        <taxon>Magnoliopsida</taxon>
        <taxon>eudicotyledons</taxon>
        <taxon>Gunneridae</taxon>
        <taxon>Pentapetalae</taxon>
        <taxon>rosids</taxon>
        <taxon>fabids</taxon>
        <taxon>Fabales</taxon>
        <taxon>Fabaceae</taxon>
        <taxon>Papilionoideae</taxon>
        <taxon>50 kb inversion clade</taxon>
        <taxon>NPAAA clade</taxon>
        <taxon>Hologalegina</taxon>
        <taxon>IRL clade</taxon>
        <taxon>Trifolieae</taxon>
        <taxon>Medicago</taxon>
    </lineage>
</organism>
<dbReference type="PANTHER" id="PTHR14523">
    <property type="entry name" value="UNCHARACTERIZED PROTEIN C17ORF53 HOMOLOG"/>
    <property type="match status" value="1"/>
</dbReference>
<accession>G7LE63</accession>
<reference evidence="3 5" key="2">
    <citation type="journal article" date="2014" name="BMC Genomics">
        <title>An improved genome release (version Mt4.0) for the model legume Medicago truncatula.</title>
        <authorList>
            <person name="Tang H."/>
            <person name="Krishnakumar V."/>
            <person name="Bidwell S."/>
            <person name="Rosen B."/>
            <person name="Chan A."/>
            <person name="Zhou S."/>
            <person name="Gentzbittel L."/>
            <person name="Childs K.L."/>
            <person name="Yandell M."/>
            <person name="Gundlach H."/>
            <person name="Mayer K.F."/>
            <person name="Schwartz D.C."/>
            <person name="Town C.D."/>
        </authorList>
    </citation>
    <scope>GENOME REANNOTATION</scope>
    <source>
        <strain evidence="4 5">cv. Jemalong A17</strain>
    </source>
</reference>
<feature type="region of interest" description="Disordered" evidence="1">
    <location>
        <begin position="239"/>
        <end position="262"/>
    </location>
</feature>
<feature type="region of interest" description="Disordered" evidence="1">
    <location>
        <begin position="337"/>
        <end position="370"/>
    </location>
</feature>
<dbReference type="STRING" id="3880.G7LE63"/>
<dbReference type="EMBL" id="CM001224">
    <property type="protein sequence ID" value="AET05595.2"/>
    <property type="molecule type" value="Genomic_DNA"/>
</dbReference>
<name>G7LE63_MEDTR</name>
<dbReference type="AlphaFoldDB" id="G7LE63"/>
<dbReference type="Pfam" id="PF15072">
    <property type="entry name" value="HROB"/>
    <property type="match status" value="1"/>
</dbReference>
<dbReference type="InterPro" id="IPR028045">
    <property type="entry name" value="HROB"/>
</dbReference>
<dbReference type="ExpressionAtlas" id="G7LE63">
    <property type="expression patterns" value="differential"/>
</dbReference>
<dbReference type="InterPro" id="IPR058570">
    <property type="entry name" value="HROB_OB"/>
</dbReference>
<dbReference type="KEGG" id="mtr:11407596"/>
<dbReference type="GO" id="GO:0000725">
    <property type="term" value="P:recombinational repair"/>
    <property type="evidence" value="ECO:0007669"/>
    <property type="project" value="InterPro"/>
</dbReference>
<evidence type="ECO:0000313" key="5">
    <source>
        <dbReference type="Proteomes" id="UP000002051"/>
    </source>
</evidence>
<protein>
    <submittedName>
        <fullName evidence="3">Nuclear localized protein, putative</fullName>
    </submittedName>
</protein>
<keyword evidence="5" id="KW-1185">Reference proteome</keyword>